<dbReference type="InterPro" id="IPR011304">
    <property type="entry name" value="L-lactate_DH"/>
</dbReference>
<keyword evidence="6 8" id="KW-0520">NAD</keyword>
<dbReference type="EMBL" id="JBHUML010000005">
    <property type="protein sequence ID" value="MFD2706509.1"/>
    <property type="molecule type" value="Genomic_DNA"/>
</dbReference>
<evidence type="ECO:0000256" key="2">
    <source>
        <dbReference type="ARBA" id="ARBA00006054"/>
    </source>
</evidence>
<dbReference type="NCBIfam" id="TIGR01771">
    <property type="entry name" value="L-LDH-NAD"/>
    <property type="match status" value="1"/>
</dbReference>
<proteinExistence type="inferred from homology"/>
<dbReference type="PROSITE" id="PS00064">
    <property type="entry name" value="L_LDH"/>
    <property type="match status" value="1"/>
</dbReference>
<evidence type="ECO:0000256" key="4">
    <source>
        <dbReference type="ARBA" id="ARBA00022533"/>
    </source>
</evidence>
<feature type="binding site" evidence="8">
    <location>
        <position position="104"/>
    </location>
    <ligand>
        <name>NAD(+)</name>
        <dbReference type="ChEBI" id="CHEBI:57540"/>
    </ligand>
</feature>
<dbReference type="Gene3D" id="3.40.50.720">
    <property type="entry name" value="NAD(P)-binding Rossmann-like Domain"/>
    <property type="match status" value="1"/>
</dbReference>
<name>A0ABW5T3K0_9BACI</name>
<evidence type="ECO:0000259" key="9">
    <source>
        <dbReference type="Pfam" id="PF00056"/>
    </source>
</evidence>
<feature type="domain" description="Lactate/malate dehydrogenase N-terminal" evidence="9">
    <location>
        <begin position="7"/>
        <end position="145"/>
    </location>
</feature>
<evidence type="ECO:0000256" key="8">
    <source>
        <dbReference type="HAMAP-Rule" id="MF_00488"/>
    </source>
</evidence>
<evidence type="ECO:0000256" key="7">
    <source>
        <dbReference type="ARBA" id="ARBA00049258"/>
    </source>
</evidence>
<comment type="caution">
    <text evidence="8">Lacks conserved residue(s) required for the propagation of feature annotation.</text>
</comment>
<dbReference type="SUPFAM" id="SSF51735">
    <property type="entry name" value="NAD(P)-binding Rossmann-fold domains"/>
    <property type="match status" value="1"/>
</dbReference>
<dbReference type="RefSeq" id="WP_380713828.1">
    <property type="nucleotide sequence ID" value="NZ_JBHUML010000005.1"/>
</dbReference>
<dbReference type="NCBIfam" id="NF000824">
    <property type="entry name" value="PRK00066.1"/>
    <property type="match status" value="1"/>
</dbReference>
<reference evidence="12" key="1">
    <citation type="journal article" date="2019" name="Int. J. Syst. Evol. Microbiol.">
        <title>The Global Catalogue of Microorganisms (GCM) 10K type strain sequencing project: providing services to taxonomists for standard genome sequencing and annotation.</title>
        <authorList>
            <consortium name="The Broad Institute Genomics Platform"/>
            <consortium name="The Broad Institute Genome Sequencing Center for Infectious Disease"/>
            <person name="Wu L."/>
            <person name="Ma J."/>
        </authorList>
    </citation>
    <scope>NUCLEOTIDE SEQUENCE [LARGE SCALE GENOMIC DNA]</scope>
    <source>
        <strain evidence="12">KCTC 33792</strain>
    </source>
</reference>
<feature type="binding site" evidence="8">
    <location>
        <position position="37"/>
    </location>
    <ligand>
        <name>NAD(+)</name>
        <dbReference type="ChEBI" id="CHEBI:57540"/>
    </ligand>
</feature>
<dbReference type="EC" id="1.1.1.27" evidence="3 8"/>
<dbReference type="InterPro" id="IPR018177">
    <property type="entry name" value="L-lactate_DH_AS"/>
</dbReference>
<protein>
    <recommendedName>
        <fullName evidence="3 8">L-lactate dehydrogenase</fullName>
        <shortName evidence="8">L-LDH</shortName>
        <ecNumber evidence="3 8">1.1.1.27</ecNumber>
    </recommendedName>
</protein>
<feature type="binding site" evidence="8">
    <location>
        <position position="42"/>
    </location>
    <ligand>
        <name>NAD(+)</name>
        <dbReference type="ChEBI" id="CHEBI:57540"/>
    </ligand>
</feature>
<feature type="binding site" evidence="8">
    <location>
        <begin position="123"/>
        <end position="126"/>
    </location>
    <ligand>
        <name>substrate</name>
    </ligand>
</feature>
<organism evidence="11 12">
    <name type="scientific">Salibacterium lacus</name>
    <dbReference type="NCBI Taxonomy" id="1898109"/>
    <lineage>
        <taxon>Bacteria</taxon>
        <taxon>Bacillati</taxon>
        <taxon>Bacillota</taxon>
        <taxon>Bacilli</taxon>
        <taxon>Bacillales</taxon>
        <taxon>Bacillaceae</taxon>
    </lineage>
</organism>
<dbReference type="PANTHER" id="PTHR43128:SF16">
    <property type="entry name" value="L-LACTATE DEHYDROGENASE"/>
    <property type="match status" value="1"/>
</dbReference>
<evidence type="ECO:0000256" key="1">
    <source>
        <dbReference type="ARBA" id="ARBA00004843"/>
    </source>
</evidence>
<feature type="binding site" evidence="8">
    <location>
        <begin position="82"/>
        <end position="83"/>
    </location>
    <ligand>
        <name>NAD(+)</name>
        <dbReference type="ChEBI" id="CHEBI:57540"/>
    </ligand>
</feature>
<dbReference type="Proteomes" id="UP001597520">
    <property type="component" value="Unassembled WGS sequence"/>
</dbReference>
<evidence type="ECO:0000313" key="12">
    <source>
        <dbReference type="Proteomes" id="UP001597520"/>
    </source>
</evidence>
<feature type="binding site" evidence="8">
    <location>
        <begin position="151"/>
        <end position="154"/>
    </location>
    <ligand>
        <name>substrate</name>
    </ligand>
</feature>
<comment type="similarity">
    <text evidence="2 8">Belongs to the LDH/MDH superfamily. LDH family.</text>
</comment>
<dbReference type="Pfam" id="PF00056">
    <property type="entry name" value="Ldh_1_N"/>
    <property type="match status" value="1"/>
</dbReference>
<dbReference type="PIRSF" id="PIRSF000102">
    <property type="entry name" value="Lac_mal_DH"/>
    <property type="match status" value="1"/>
</dbReference>
<dbReference type="Pfam" id="PF02866">
    <property type="entry name" value="Ldh_1_C"/>
    <property type="match status" value="1"/>
</dbReference>
<dbReference type="PROSITE" id="PS51257">
    <property type="entry name" value="PROKAR_LIPOPROTEIN"/>
    <property type="match status" value="1"/>
</dbReference>
<evidence type="ECO:0000256" key="6">
    <source>
        <dbReference type="ARBA" id="ARBA00023027"/>
    </source>
</evidence>
<evidence type="ECO:0000313" key="11">
    <source>
        <dbReference type="EMBL" id="MFD2706509.1"/>
    </source>
</evidence>
<evidence type="ECO:0000256" key="5">
    <source>
        <dbReference type="ARBA" id="ARBA00023002"/>
    </source>
</evidence>
<comment type="caution">
    <text evidence="11">The sequence shown here is derived from an EMBL/GenBank/DDBJ whole genome shotgun (WGS) entry which is preliminary data.</text>
</comment>
<comment type="subunit">
    <text evidence="8">Homotetramer.</text>
</comment>
<feature type="active site" description="Proton acceptor" evidence="8">
    <location>
        <position position="178"/>
    </location>
</feature>
<dbReference type="InterPro" id="IPR001236">
    <property type="entry name" value="Lactate/malate_DH_N"/>
</dbReference>
<sequence length="310" mass="33456">MAIKNNRIVIIGAGAVGCSYAYALLQQGLTREIVLIDVNEEKAAGEAGDLRDAVPFAPVPVTIRSGGYENCRDADLVVITAGLAQKPGETRLDLLAKNTNIFETIVTEVMARGFDGIFLAATNPVDILTDVTQRVSGLPEKRVIGSGTVLDSARLQSALSACFHIDSRDIHAWVIGEHGDTSLPVWSSAVAGMKDIRTMAAEEGQQLDSIFQQVQSAAYDIIQQKGATHFGIGMSLARITRAILQDERAVLPVSARLNGEFGENDTYIGVPAEIGRHGIHRVIEIPLDETEKKQFAHSVRTLKETREGGR</sequence>
<feature type="binding site" evidence="8">
    <location>
        <position position="85"/>
    </location>
    <ligand>
        <name>substrate</name>
    </ligand>
</feature>
<keyword evidence="4" id="KW-0021">Allosteric enzyme</keyword>
<dbReference type="SUPFAM" id="SSF56327">
    <property type="entry name" value="LDH C-terminal domain-like"/>
    <property type="match status" value="1"/>
</dbReference>
<feature type="binding site" evidence="8">
    <location>
        <position position="228"/>
    </location>
    <ligand>
        <name>substrate</name>
    </ligand>
</feature>
<comment type="catalytic activity">
    <reaction evidence="7 8">
        <text>(S)-lactate + NAD(+) = pyruvate + NADH + H(+)</text>
        <dbReference type="Rhea" id="RHEA:23444"/>
        <dbReference type="ChEBI" id="CHEBI:15361"/>
        <dbReference type="ChEBI" id="CHEBI:15378"/>
        <dbReference type="ChEBI" id="CHEBI:16651"/>
        <dbReference type="ChEBI" id="CHEBI:57540"/>
        <dbReference type="ChEBI" id="CHEBI:57945"/>
        <dbReference type="EC" id="1.1.1.27"/>
    </reaction>
</comment>
<dbReference type="InterPro" id="IPR001557">
    <property type="entry name" value="L-lactate/malate_DH"/>
</dbReference>
<accession>A0ABW5T3K0</accession>
<dbReference type="PRINTS" id="PR00086">
    <property type="entry name" value="LLDHDRGNASE"/>
</dbReference>
<dbReference type="InterPro" id="IPR022383">
    <property type="entry name" value="Lactate/malate_DH_C"/>
</dbReference>
<evidence type="ECO:0000259" key="10">
    <source>
        <dbReference type="Pfam" id="PF02866"/>
    </source>
</evidence>
<feature type="modified residue" description="Phosphotyrosine" evidence="8">
    <location>
        <position position="219"/>
    </location>
</feature>
<keyword evidence="8" id="KW-0963">Cytoplasm</keyword>
<keyword evidence="12" id="KW-1185">Reference proteome</keyword>
<dbReference type="Gene3D" id="3.90.110.10">
    <property type="entry name" value="Lactate dehydrogenase/glycoside hydrolase, family 4, C-terminal"/>
    <property type="match status" value="1"/>
</dbReference>
<dbReference type="PANTHER" id="PTHR43128">
    <property type="entry name" value="L-2-HYDROXYCARBOXYLATE DEHYDROGENASE (NAD(P)(+))"/>
    <property type="match status" value="1"/>
</dbReference>
<feature type="binding site" evidence="8">
    <location>
        <begin position="121"/>
        <end position="123"/>
    </location>
    <ligand>
        <name>NAD(+)</name>
        <dbReference type="ChEBI" id="CHEBI:57540"/>
    </ligand>
</feature>
<keyword evidence="8" id="KW-0597">Phosphoprotein</keyword>
<feature type="binding site" evidence="8">
    <location>
        <position position="16"/>
    </location>
    <ligand>
        <name>NAD(+)</name>
        <dbReference type="ChEBI" id="CHEBI:57540"/>
    </ligand>
</feature>
<feature type="domain" description="Lactate/malate dehydrogenase C-terminal" evidence="10">
    <location>
        <begin position="148"/>
        <end position="306"/>
    </location>
</feature>
<dbReference type="InterPro" id="IPR036291">
    <property type="entry name" value="NAD(P)-bd_dom_sf"/>
</dbReference>
<feature type="binding site" evidence="8">
    <location>
        <position position="146"/>
    </location>
    <ligand>
        <name>NAD(+)</name>
        <dbReference type="ChEBI" id="CHEBI:57540"/>
    </ligand>
</feature>
<dbReference type="NCBIfam" id="NF004863">
    <property type="entry name" value="PRK06223.1"/>
    <property type="match status" value="1"/>
</dbReference>
<comment type="function">
    <text evidence="8">Catalyzes the conversion of lactate to pyruvate.</text>
</comment>
<comment type="subcellular location">
    <subcellularLocation>
        <location evidence="8">Cytoplasm</location>
    </subcellularLocation>
</comment>
<feature type="binding site" evidence="8">
    <location>
        <position position="91"/>
    </location>
    <ligand>
        <name>substrate</name>
    </ligand>
</feature>
<dbReference type="InterPro" id="IPR015955">
    <property type="entry name" value="Lactate_DH/Glyco_Ohase_4_C"/>
</dbReference>
<dbReference type="GO" id="GO:0004459">
    <property type="term" value="F:L-lactate dehydrogenase (NAD+) activity"/>
    <property type="evidence" value="ECO:0007669"/>
    <property type="project" value="UniProtKB-EC"/>
</dbReference>
<feature type="binding site" evidence="8">
    <location>
        <position position="68"/>
    </location>
    <ligand>
        <name>NAD(+)</name>
        <dbReference type="ChEBI" id="CHEBI:57540"/>
    </ligand>
</feature>
<dbReference type="CDD" id="cd05291">
    <property type="entry name" value="HicDH_like"/>
    <property type="match status" value="1"/>
</dbReference>
<keyword evidence="5 8" id="KW-0560">Oxidoreductase</keyword>
<dbReference type="HAMAP" id="MF_00488">
    <property type="entry name" value="Lactate_dehydrog"/>
    <property type="match status" value="1"/>
</dbReference>
<evidence type="ECO:0000256" key="3">
    <source>
        <dbReference type="ARBA" id="ARBA00012967"/>
    </source>
</evidence>
<gene>
    <name evidence="8" type="primary">ldh</name>
    <name evidence="11" type="ORF">ACFSUB_13660</name>
</gene>
<comment type="pathway">
    <text evidence="1 8">Fermentation; pyruvate fermentation to lactate; (S)-lactate from pyruvate: step 1/1.</text>
</comment>